<protein>
    <submittedName>
        <fullName evidence="4">Peptidase A1 domain-containing protein</fullName>
    </submittedName>
</protein>
<name>A0A1I8IU05_9PLAT</name>
<evidence type="ECO:0000256" key="1">
    <source>
        <dbReference type="SAM" id="MobiDB-lite"/>
    </source>
</evidence>
<accession>A0A1I8IU05</accession>
<feature type="transmembrane region" description="Helical" evidence="2">
    <location>
        <begin position="513"/>
        <end position="531"/>
    </location>
</feature>
<feature type="region of interest" description="Disordered" evidence="1">
    <location>
        <begin position="301"/>
        <end position="321"/>
    </location>
</feature>
<dbReference type="Proteomes" id="UP000095280">
    <property type="component" value="Unplaced"/>
</dbReference>
<sequence>LFLLASIGCVCQDPVDVRRNSFPNSLLTSKMSRGHTRPPAQLVLQRKMQSRAERVGFICNATRSTPFAGIGAFFNLPPLDLFVRGGAARTMRRLQEPRPVPQHLNECQANRVFTDGIASTLNLKQSDTINDHWNPGELHCYTDASKQSVNTGFGVGIFLNGAEMKSIIFAFGQQSCFAAISGCSVNSATVLDCIKLLNIGGRFSGGYFASAFDLGGWRHLSDRRLIVGVFPAADSRLALVLSSNFALSLGFFASVLLLAGSISSWGLGDRSGFGGGCGSGSRLLLSRLLLRLLASTVHRGQPTAGLQGQRDRGAEPAADGDVATPKELLPPGVHLQAGEAEHQQGAIVQIGGQAELPDSGYWGSVLQVELLDQLRLPFTLFRLLLLLLLLWLLLCSLIISRVRGGCGSFIFHGRFRRASQLEGEDSARRGHRASVGSVNCVSVSSRAPIWPRGRGSRRAKLLLLRRRRRGGSFGCSGGDAFGCRFVLLLCCLFACSSGFLFGLRLGLPLVFRLVFRLVFPLVFRLVFRLFFRLFFPLFFRFFSSAVFFSGFFSLVTVYSCLRPGRNFFSMRKLWRRLLPRPLPASEPEAPPLTAAAPESASPEAPTPTAGRVGVCGDLSDGARVEYGDTVRASLGSSPLVGGAGRAPFGQKVGSNRAQIELNIASLELALTNQLHIEDRQPRVHRRRRRKVDANVAQQFGKRVAGFAGSFAVADGGRVGDEQPGGVQTAEGNSEAFASVEHPEGDASIGMACH</sequence>
<keyword evidence="2" id="KW-0472">Membrane</keyword>
<keyword evidence="2" id="KW-0812">Transmembrane</keyword>
<keyword evidence="3" id="KW-1185">Reference proteome</keyword>
<evidence type="ECO:0000313" key="3">
    <source>
        <dbReference type="Proteomes" id="UP000095280"/>
    </source>
</evidence>
<evidence type="ECO:0000313" key="4">
    <source>
        <dbReference type="WBParaSite" id="maker-uti_cns_0016498-snap-gene-0.3-mRNA-1"/>
    </source>
</evidence>
<feature type="transmembrane region" description="Helical" evidence="2">
    <location>
        <begin position="485"/>
        <end position="506"/>
    </location>
</feature>
<evidence type="ECO:0000256" key="2">
    <source>
        <dbReference type="SAM" id="Phobius"/>
    </source>
</evidence>
<proteinExistence type="predicted"/>
<dbReference type="WBParaSite" id="maker-uti_cns_0016498-snap-gene-0.3-mRNA-1">
    <property type="protein sequence ID" value="maker-uti_cns_0016498-snap-gene-0.3-mRNA-1"/>
    <property type="gene ID" value="maker-uti_cns_0016498-snap-gene-0.3"/>
</dbReference>
<keyword evidence="2" id="KW-1133">Transmembrane helix</keyword>
<reference evidence="4" key="1">
    <citation type="submission" date="2016-11" db="UniProtKB">
        <authorList>
            <consortium name="WormBaseParasite"/>
        </authorList>
    </citation>
    <scope>IDENTIFICATION</scope>
</reference>
<dbReference type="AlphaFoldDB" id="A0A1I8IU05"/>
<feature type="region of interest" description="Disordered" evidence="1">
    <location>
        <begin position="587"/>
        <end position="611"/>
    </location>
</feature>
<feature type="transmembrane region" description="Helical" evidence="2">
    <location>
        <begin position="380"/>
        <end position="399"/>
    </location>
</feature>
<feature type="transmembrane region" description="Helical" evidence="2">
    <location>
        <begin position="537"/>
        <end position="561"/>
    </location>
</feature>
<feature type="compositionally biased region" description="Low complexity" evidence="1">
    <location>
        <begin position="591"/>
        <end position="609"/>
    </location>
</feature>
<organism evidence="3 4">
    <name type="scientific">Macrostomum lignano</name>
    <dbReference type="NCBI Taxonomy" id="282301"/>
    <lineage>
        <taxon>Eukaryota</taxon>
        <taxon>Metazoa</taxon>
        <taxon>Spiralia</taxon>
        <taxon>Lophotrochozoa</taxon>
        <taxon>Platyhelminthes</taxon>
        <taxon>Rhabditophora</taxon>
        <taxon>Macrostomorpha</taxon>
        <taxon>Macrostomida</taxon>
        <taxon>Macrostomidae</taxon>
        <taxon>Macrostomum</taxon>
    </lineage>
</organism>